<reference evidence="1 2" key="1">
    <citation type="journal article" date="2014" name="PLoS ONE">
        <title>De novo Genome Assembly of the Fungal Plant Pathogen Pyrenophora semeniperda.</title>
        <authorList>
            <person name="Soliai M.M."/>
            <person name="Meyer S.E."/>
            <person name="Udall J.A."/>
            <person name="Elzinga D.E."/>
            <person name="Hermansen R.A."/>
            <person name="Bodily P.M."/>
            <person name="Hart A.A."/>
            <person name="Coleman C.E."/>
        </authorList>
    </citation>
    <scope>NUCLEOTIDE SEQUENCE [LARGE SCALE GENOMIC DNA]</scope>
    <source>
        <strain evidence="1 2">CCB06</strain>
        <tissue evidence="1">Mycelium</tissue>
    </source>
</reference>
<sequence>MNWHCIMSQEAMNMVVQVSSAFTLGPAGGLQDRRVCHTATYKDRALVPTPSIRTRDFAKNAWSRGSVHASLTKCQVAAMLAPKNG</sequence>
<dbReference type="EMBL" id="KE747810">
    <property type="protein sequence ID" value="RMZ67656.1"/>
    <property type="molecule type" value="Genomic_DNA"/>
</dbReference>
<evidence type="ECO:0000313" key="2">
    <source>
        <dbReference type="Proteomes" id="UP000265663"/>
    </source>
</evidence>
<proteinExistence type="predicted"/>
<keyword evidence="2" id="KW-1185">Reference proteome</keyword>
<dbReference type="Proteomes" id="UP000265663">
    <property type="component" value="Unassembled WGS sequence"/>
</dbReference>
<dbReference type="AlphaFoldDB" id="A0A3M7LZM0"/>
<evidence type="ECO:0000313" key="1">
    <source>
        <dbReference type="EMBL" id="RMZ67656.1"/>
    </source>
</evidence>
<accession>A0A3M7LZM0</accession>
<name>A0A3M7LZM0_9PLEO</name>
<protein>
    <submittedName>
        <fullName evidence="1">Uncharacterized protein</fullName>
    </submittedName>
</protein>
<gene>
    <name evidence="1" type="ORF">GMOD_00001615</name>
</gene>
<organism evidence="1 2">
    <name type="scientific">Pyrenophora seminiperda CCB06</name>
    <dbReference type="NCBI Taxonomy" id="1302712"/>
    <lineage>
        <taxon>Eukaryota</taxon>
        <taxon>Fungi</taxon>
        <taxon>Dikarya</taxon>
        <taxon>Ascomycota</taxon>
        <taxon>Pezizomycotina</taxon>
        <taxon>Dothideomycetes</taxon>
        <taxon>Pleosporomycetidae</taxon>
        <taxon>Pleosporales</taxon>
        <taxon>Pleosporineae</taxon>
        <taxon>Pleosporaceae</taxon>
        <taxon>Pyrenophora</taxon>
    </lineage>
</organism>